<dbReference type="SUPFAM" id="SSF51430">
    <property type="entry name" value="NAD(P)-linked oxidoreductase"/>
    <property type="match status" value="1"/>
</dbReference>
<sequence length="323" mass="34562">MADVIYRKLGGIDVSVFALGAANFGGIGSSRKLLGQGETEAEAHALLDRAVALGINLIDTAGTYADGASESIIGAWLASRGAAMRDRVLISSKVGLRGGLGRKHVFAEVDRSLARLHIDALDFYLSHVPDPATPWDEVLDTFQALVRAGKVRRFGLSNVAASDLWRCAAPRSGGPVGFGWVQNRFNLLERDDAHNGVLEACAKLGLQYTPYSPLAGGLLSGRYAIAGEIPEGTRIGQRRDLYAKAWTPENAARVEHLKSQAAAHSLSPSGLATWWLVHCPFVTSILVGARSPEQLEQMVTEASGLPANDDLWRSLAAPSTQER</sequence>
<evidence type="ECO:0000256" key="1">
    <source>
        <dbReference type="ARBA" id="ARBA00023002"/>
    </source>
</evidence>
<dbReference type="PANTHER" id="PTHR43364">
    <property type="entry name" value="NADH-SPECIFIC METHYLGLYOXAL REDUCTASE-RELATED"/>
    <property type="match status" value="1"/>
</dbReference>
<dbReference type="EMBL" id="RAWE01000040">
    <property type="protein sequence ID" value="RKH03486.1"/>
    <property type="molecule type" value="Genomic_DNA"/>
</dbReference>
<evidence type="ECO:0000313" key="4">
    <source>
        <dbReference type="Proteomes" id="UP000268313"/>
    </source>
</evidence>
<comment type="caution">
    <text evidence="3">The sequence shown here is derived from an EMBL/GenBank/DDBJ whole genome shotgun (WGS) entry which is preliminary data.</text>
</comment>
<dbReference type="GO" id="GO:0016491">
    <property type="term" value="F:oxidoreductase activity"/>
    <property type="evidence" value="ECO:0007669"/>
    <property type="project" value="UniProtKB-KW"/>
</dbReference>
<dbReference type="Gene3D" id="3.20.20.100">
    <property type="entry name" value="NADP-dependent oxidoreductase domain"/>
    <property type="match status" value="1"/>
</dbReference>
<dbReference type="OrthoDB" id="9803483at2"/>
<feature type="domain" description="NADP-dependent oxidoreductase" evidence="2">
    <location>
        <begin position="36"/>
        <end position="300"/>
    </location>
</feature>
<dbReference type="Proteomes" id="UP000268313">
    <property type="component" value="Unassembled WGS sequence"/>
</dbReference>
<dbReference type="InterPro" id="IPR036812">
    <property type="entry name" value="NAD(P)_OxRdtase_dom_sf"/>
</dbReference>
<dbReference type="Pfam" id="PF00248">
    <property type="entry name" value="Aldo_ket_red"/>
    <property type="match status" value="1"/>
</dbReference>
<dbReference type="PRINTS" id="PR00069">
    <property type="entry name" value="ALDKETRDTASE"/>
</dbReference>
<keyword evidence="4" id="KW-1185">Reference proteome</keyword>
<proteinExistence type="predicted"/>
<dbReference type="AlphaFoldDB" id="A0A3A8K7I8"/>
<dbReference type="InterPro" id="IPR023210">
    <property type="entry name" value="NADP_OxRdtase_dom"/>
</dbReference>
<dbReference type="PANTHER" id="PTHR43364:SF4">
    <property type="entry name" value="NAD(P)-LINKED OXIDOREDUCTASE SUPERFAMILY PROTEIN"/>
    <property type="match status" value="1"/>
</dbReference>
<dbReference type="InterPro" id="IPR020471">
    <property type="entry name" value="AKR"/>
</dbReference>
<accession>A0A3A8K7I8</accession>
<reference evidence="4" key="1">
    <citation type="submission" date="2018-09" db="EMBL/GenBank/DDBJ databases">
        <authorList>
            <person name="Livingstone P.G."/>
            <person name="Whitworth D.E."/>
        </authorList>
    </citation>
    <scope>NUCLEOTIDE SEQUENCE [LARGE SCALE GENOMIC DNA]</scope>
    <source>
        <strain evidence="4">CA043D</strain>
    </source>
</reference>
<protein>
    <submittedName>
        <fullName evidence="3">Aldo/keto reductase</fullName>
    </submittedName>
</protein>
<keyword evidence="1" id="KW-0560">Oxidoreductase</keyword>
<dbReference type="GO" id="GO:0005829">
    <property type="term" value="C:cytosol"/>
    <property type="evidence" value="ECO:0007669"/>
    <property type="project" value="TreeGrafter"/>
</dbReference>
<evidence type="ECO:0000313" key="3">
    <source>
        <dbReference type="EMBL" id="RKH03486.1"/>
    </source>
</evidence>
<evidence type="ECO:0000259" key="2">
    <source>
        <dbReference type="Pfam" id="PF00248"/>
    </source>
</evidence>
<dbReference type="RefSeq" id="WP_120603018.1">
    <property type="nucleotide sequence ID" value="NZ_RAWE01000040.1"/>
</dbReference>
<organism evidence="3 4">
    <name type="scientific">Corallococcus carmarthensis</name>
    <dbReference type="NCBI Taxonomy" id="2316728"/>
    <lineage>
        <taxon>Bacteria</taxon>
        <taxon>Pseudomonadati</taxon>
        <taxon>Myxococcota</taxon>
        <taxon>Myxococcia</taxon>
        <taxon>Myxococcales</taxon>
        <taxon>Cystobacterineae</taxon>
        <taxon>Myxococcaceae</taxon>
        <taxon>Corallococcus</taxon>
    </lineage>
</organism>
<gene>
    <name evidence="3" type="ORF">D7X32_13880</name>
</gene>
<name>A0A3A8K7I8_9BACT</name>
<dbReference type="InterPro" id="IPR050523">
    <property type="entry name" value="AKR_Detox_Biosynth"/>
</dbReference>